<proteinExistence type="predicted"/>
<organism evidence="1 2">
    <name type="scientific">Nitrincola lacisaponensis</name>
    <dbReference type="NCBI Taxonomy" id="267850"/>
    <lineage>
        <taxon>Bacteria</taxon>
        <taxon>Pseudomonadati</taxon>
        <taxon>Pseudomonadota</taxon>
        <taxon>Gammaproteobacteria</taxon>
        <taxon>Oceanospirillales</taxon>
        <taxon>Oceanospirillaceae</taxon>
        <taxon>Nitrincola</taxon>
    </lineage>
</organism>
<evidence type="ECO:0000313" key="1">
    <source>
        <dbReference type="EMBL" id="KDE40076.1"/>
    </source>
</evidence>
<reference evidence="1 2" key="1">
    <citation type="journal article" date="2005" name="Int. J. Syst. Evol. Microbiol.">
        <title>Nitrincola lacisaponensis gen. nov., sp. nov., a novel alkaliphilic bacterium isolated from an alkaline, saline lake.</title>
        <authorList>
            <person name="Dimitriu P.A."/>
            <person name="Shukla S.K."/>
            <person name="Conradt J."/>
            <person name="Marquez M.C."/>
            <person name="Ventosa A."/>
            <person name="Maglia A."/>
            <person name="Peyton B.M."/>
            <person name="Pinkart H.C."/>
            <person name="Mormile M.R."/>
        </authorList>
    </citation>
    <scope>NUCLEOTIDE SEQUENCE [LARGE SCALE GENOMIC DNA]</scope>
    <source>
        <strain evidence="1 2">4CA</strain>
    </source>
</reference>
<dbReference type="STRING" id="267850.ADINL_0668"/>
<name>A0A063Y5N3_9GAMM</name>
<keyword evidence="2" id="KW-1185">Reference proteome</keyword>
<dbReference type="AlphaFoldDB" id="A0A063Y5N3"/>
<evidence type="ECO:0000313" key="2">
    <source>
        <dbReference type="Proteomes" id="UP000027318"/>
    </source>
</evidence>
<accession>A0A063Y5N3</accession>
<dbReference type="EMBL" id="JMSZ01000016">
    <property type="protein sequence ID" value="KDE40076.1"/>
    <property type="molecule type" value="Genomic_DNA"/>
</dbReference>
<sequence>MMIRPYAQHRMQGISLIAVLFILIVLGGLAGVMAQMGATQHVGMLLSQQGKQAFYVARSGLEWGRYQVLEQQACYPDSQAEMAGFQLQLSCQSTDIYEGLNLLRIYHLQAQVSQETPFGVVQRETEATIWSIIP</sequence>
<dbReference type="OrthoDB" id="7062495at2"/>
<dbReference type="RefSeq" id="WP_051632521.1">
    <property type="nucleotide sequence ID" value="NZ_JBKBNO010000001.1"/>
</dbReference>
<protein>
    <submittedName>
        <fullName evidence="1">MSHA biogenesis protein MshP</fullName>
    </submittedName>
</protein>
<comment type="caution">
    <text evidence="1">The sequence shown here is derived from an EMBL/GenBank/DDBJ whole genome shotgun (WGS) entry which is preliminary data.</text>
</comment>
<gene>
    <name evidence="1" type="ORF">ADINL_0668</name>
</gene>
<dbReference type="Proteomes" id="UP000027318">
    <property type="component" value="Unassembled WGS sequence"/>
</dbReference>